<evidence type="ECO:0000313" key="1">
    <source>
        <dbReference type="EMBL" id="CAH4028184.1"/>
    </source>
</evidence>
<accession>A0A9P0TBD1</accession>
<dbReference type="EMBL" id="CALOZG010000005">
    <property type="protein sequence ID" value="CAH4028184.1"/>
    <property type="molecule type" value="Genomic_DNA"/>
</dbReference>
<gene>
    <name evidence="1" type="ORF">PIBRA_LOCUS5130</name>
</gene>
<reference evidence="1" key="1">
    <citation type="submission" date="2022-05" db="EMBL/GenBank/DDBJ databases">
        <authorList>
            <person name="Okamura Y."/>
        </authorList>
    </citation>
    <scope>NUCLEOTIDE SEQUENCE</scope>
</reference>
<comment type="caution">
    <text evidence="1">The sequence shown here is derived from an EMBL/GenBank/DDBJ whole genome shotgun (WGS) entry which is preliminary data.</text>
</comment>
<protein>
    <submittedName>
        <fullName evidence="1">Uncharacterized protein</fullName>
    </submittedName>
</protein>
<evidence type="ECO:0000313" key="2">
    <source>
        <dbReference type="Proteomes" id="UP001152562"/>
    </source>
</evidence>
<organism evidence="1 2">
    <name type="scientific">Pieris brassicae</name>
    <name type="common">White butterfly</name>
    <name type="synonym">Large white butterfly</name>
    <dbReference type="NCBI Taxonomy" id="7116"/>
    <lineage>
        <taxon>Eukaryota</taxon>
        <taxon>Metazoa</taxon>
        <taxon>Ecdysozoa</taxon>
        <taxon>Arthropoda</taxon>
        <taxon>Hexapoda</taxon>
        <taxon>Insecta</taxon>
        <taxon>Pterygota</taxon>
        <taxon>Neoptera</taxon>
        <taxon>Endopterygota</taxon>
        <taxon>Lepidoptera</taxon>
        <taxon>Glossata</taxon>
        <taxon>Ditrysia</taxon>
        <taxon>Papilionoidea</taxon>
        <taxon>Pieridae</taxon>
        <taxon>Pierinae</taxon>
        <taxon>Pieris</taxon>
    </lineage>
</organism>
<dbReference type="AlphaFoldDB" id="A0A9P0TBD1"/>
<name>A0A9P0TBD1_PIEBR</name>
<keyword evidence="2" id="KW-1185">Reference proteome</keyword>
<proteinExistence type="predicted"/>
<dbReference type="Proteomes" id="UP001152562">
    <property type="component" value="Unassembled WGS sequence"/>
</dbReference>
<sequence length="76" mass="8362">MHKGAVLKGVFETAYRRQTRREAGGVSMHDMRASLLLSQLLDDAYIYLPQVPGGGRPQGVFLVTTRTVAQLAAEFI</sequence>